<feature type="non-terminal residue" evidence="1">
    <location>
        <position position="336"/>
    </location>
</feature>
<gene>
    <name evidence="1" type="ORF">METZ01_LOCUS315133</name>
</gene>
<evidence type="ECO:0000313" key="1">
    <source>
        <dbReference type="EMBL" id="SVC62279.1"/>
    </source>
</evidence>
<dbReference type="EMBL" id="UINC01101452">
    <property type="protein sequence ID" value="SVC62279.1"/>
    <property type="molecule type" value="Genomic_DNA"/>
</dbReference>
<name>A0A382NM44_9ZZZZ</name>
<evidence type="ECO:0008006" key="2">
    <source>
        <dbReference type="Google" id="ProtNLM"/>
    </source>
</evidence>
<dbReference type="InterPro" id="IPR015943">
    <property type="entry name" value="WD40/YVTN_repeat-like_dom_sf"/>
</dbReference>
<sequence length="336" mass="36564">MSRLALPFPPRENIGIKQERSRDMLTCLRAIGHAALALTAVGLFGSPIRAQERLQSPTLDPEWVSAFHWRSIGPAAAGGRILRIAVVESDPKVWYVSTASGGLWKTTNNGVTFGPLFQHENTISIGDIAVSQSNPDILWVGTGENNPRNSTSWGDGVYKSTDGGQSWTNVGLRGTFQVGRIAVHPDNPDVVYVGALGRLWGPNEERGVFKTTDGGRTWSKVLYISEDTGFIELQMNPGDPDQLLAAAYQRRRDAFEGGEPVISSGPESGVYKTVDGGQTWYEVTDGLPSGDMGRTGITYHRNNPDIVYLQTGGSRIEDDSNGIYRSDDAGESWHKV</sequence>
<organism evidence="1">
    <name type="scientific">marine metagenome</name>
    <dbReference type="NCBI Taxonomy" id="408172"/>
    <lineage>
        <taxon>unclassified sequences</taxon>
        <taxon>metagenomes</taxon>
        <taxon>ecological metagenomes</taxon>
    </lineage>
</organism>
<dbReference type="SUPFAM" id="SSF110296">
    <property type="entry name" value="Oligoxyloglucan reducing end-specific cellobiohydrolase"/>
    <property type="match status" value="1"/>
</dbReference>
<protein>
    <recommendedName>
        <fullName evidence="2">Sortilin N-terminal domain-containing protein</fullName>
    </recommendedName>
</protein>
<accession>A0A382NM44</accession>
<dbReference type="Gene3D" id="2.130.10.10">
    <property type="entry name" value="YVTN repeat-like/Quinoprotein amine dehydrogenase"/>
    <property type="match status" value="2"/>
</dbReference>
<proteinExistence type="predicted"/>
<dbReference type="Pfam" id="PF02012">
    <property type="entry name" value="BNR"/>
    <property type="match status" value="1"/>
</dbReference>
<dbReference type="GO" id="GO:0010411">
    <property type="term" value="P:xyloglucan metabolic process"/>
    <property type="evidence" value="ECO:0007669"/>
    <property type="project" value="TreeGrafter"/>
</dbReference>
<reference evidence="1" key="1">
    <citation type="submission" date="2018-05" db="EMBL/GenBank/DDBJ databases">
        <authorList>
            <person name="Lanie J.A."/>
            <person name="Ng W.-L."/>
            <person name="Kazmierczak K.M."/>
            <person name="Andrzejewski T.M."/>
            <person name="Davidsen T.M."/>
            <person name="Wayne K.J."/>
            <person name="Tettelin H."/>
            <person name="Glass J.I."/>
            <person name="Rusch D."/>
            <person name="Podicherti R."/>
            <person name="Tsui H.-C.T."/>
            <person name="Winkler M.E."/>
        </authorList>
    </citation>
    <scope>NUCLEOTIDE SEQUENCE</scope>
</reference>
<dbReference type="InterPro" id="IPR002860">
    <property type="entry name" value="BNR_rpt"/>
</dbReference>
<dbReference type="PANTHER" id="PTHR43739">
    <property type="entry name" value="XYLOGLUCANASE (EUROFUNG)"/>
    <property type="match status" value="1"/>
</dbReference>
<dbReference type="InterPro" id="IPR052025">
    <property type="entry name" value="Xyloglucanase_GH74"/>
</dbReference>
<dbReference type="CDD" id="cd15482">
    <property type="entry name" value="Sialidase_non-viral"/>
    <property type="match status" value="1"/>
</dbReference>
<dbReference type="PANTHER" id="PTHR43739:SF5">
    <property type="entry name" value="EXO-ALPHA-SIALIDASE"/>
    <property type="match status" value="1"/>
</dbReference>
<dbReference type="AlphaFoldDB" id="A0A382NM44"/>